<keyword evidence="1" id="KW-0812">Transmembrane</keyword>
<dbReference type="AlphaFoldDB" id="A0A6J4K4C4"/>
<evidence type="ECO:0000313" key="2">
    <source>
        <dbReference type="EMBL" id="CAA9295121.1"/>
    </source>
</evidence>
<keyword evidence="1" id="KW-1133">Transmembrane helix</keyword>
<keyword evidence="1" id="KW-0472">Membrane</keyword>
<dbReference type="EMBL" id="CADCTU010000095">
    <property type="protein sequence ID" value="CAA9295121.1"/>
    <property type="molecule type" value="Genomic_DNA"/>
</dbReference>
<protein>
    <submittedName>
        <fullName evidence="2">Uncharacterized protein</fullName>
    </submittedName>
</protein>
<feature type="transmembrane region" description="Helical" evidence="1">
    <location>
        <begin position="35"/>
        <end position="58"/>
    </location>
</feature>
<accession>A0A6J4K4C4</accession>
<feature type="transmembrane region" description="Helical" evidence="1">
    <location>
        <begin position="70"/>
        <end position="91"/>
    </location>
</feature>
<organism evidence="2">
    <name type="scientific">uncultured Gemmatimonadaceae bacterium</name>
    <dbReference type="NCBI Taxonomy" id="246130"/>
    <lineage>
        <taxon>Bacteria</taxon>
        <taxon>Pseudomonadati</taxon>
        <taxon>Gemmatimonadota</taxon>
        <taxon>Gemmatimonadia</taxon>
        <taxon>Gemmatimonadales</taxon>
        <taxon>Gemmatimonadaceae</taxon>
        <taxon>environmental samples</taxon>
    </lineage>
</organism>
<proteinExistence type="predicted"/>
<evidence type="ECO:0000256" key="1">
    <source>
        <dbReference type="SAM" id="Phobius"/>
    </source>
</evidence>
<feature type="transmembrane region" description="Helical" evidence="1">
    <location>
        <begin position="6"/>
        <end position="23"/>
    </location>
</feature>
<name>A0A6J4K4C4_9BACT</name>
<reference evidence="2" key="1">
    <citation type="submission" date="2020-02" db="EMBL/GenBank/DDBJ databases">
        <authorList>
            <person name="Meier V. D."/>
        </authorList>
    </citation>
    <scope>NUCLEOTIDE SEQUENCE</scope>
    <source>
        <strain evidence="2">AVDCRST_MAG11</strain>
    </source>
</reference>
<sequence>MTPGVVAMLAGLFAVPAALLWAGHRLRRRPARWRAAFWGALIAHVAAGLVALVAAMVPPAEWAPDDRWRGFLGFWLLLVAPVLDAVAGAVVRRSDASGR</sequence>
<gene>
    <name evidence="2" type="ORF">AVDCRST_MAG11-419</name>
</gene>